<sequence>MTSTISIPIASPSDDQKFLDPLPNEIIQTIVSYLTRSDCMQYMRVCRSWYDTVPQYFKEHWSSLKLLRHDVYSSNNLWLRCIDGGSHIKQVAFEWFHKQHEIDRIMKLLFVKDCQNIEALGIRVSLLFVFFPTLHLSQKTHILCITYI</sequence>
<evidence type="ECO:0000313" key="2">
    <source>
        <dbReference type="EMBL" id="KAI9265021.1"/>
    </source>
</evidence>
<evidence type="ECO:0000313" key="3">
    <source>
        <dbReference type="Proteomes" id="UP001209540"/>
    </source>
</evidence>
<protein>
    <recommendedName>
        <fullName evidence="1">F-box domain-containing protein</fullName>
    </recommendedName>
</protein>
<dbReference type="AlphaFoldDB" id="A0AAD5KBJ7"/>
<evidence type="ECO:0000259" key="1">
    <source>
        <dbReference type="PROSITE" id="PS50181"/>
    </source>
</evidence>
<gene>
    <name evidence="2" type="ORF">BDA99DRAFT_40769</name>
</gene>
<name>A0AAD5KBJ7_9FUNG</name>
<proteinExistence type="predicted"/>
<dbReference type="Gene3D" id="1.20.1280.50">
    <property type="match status" value="1"/>
</dbReference>
<reference evidence="2" key="1">
    <citation type="journal article" date="2022" name="IScience">
        <title>Evolution of zygomycete secretomes and the origins of terrestrial fungal ecologies.</title>
        <authorList>
            <person name="Chang Y."/>
            <person name="Wang Y."/>
            <person name="Mondo S."/>
            <person name="Ahrendt S."/>
            <person name="Andreopoulos W."/>
            <person name="Barry K."/>
            <person name="Beard J."/>
            <person name="Benny G.L."/>
            <person name="Blankenship S."/>
            <person name="Bonito G."/>
            <person name="Cuomo C."/>
            <person name="Desiro A."/>
            <person name="Gervers K.A."/>
            <person name="Hundley H."/>
            <person name="Kuo A."/>
            <person name="LaButti K."/>
            <person name="Lang B.F."/>
            <person name="Lipzen A."/>
            <person name="O'Donnell K."/>
            <person name="Pangilinan J."/>
            <person name="Reynolds N."/>
            <person name="Sandor L."/>
            <person name="Smith M.E."/>
            <person name="Tsang A."/>
            <person name="Grigoriev I.V."/>
            <person name="Stajich J.E."/>
            <person name="Spatafora J.W."/>
        </authorList>
    </citation>
    <scope>NUCLEOTIDE SEQUENCE</scope>
    <source>
        <strain evidence="2">RSA 2281</strain>
    </source>
</reference>
<dbReference type="InterPro" id="IPR001810">
    <property type="entry name" value="F-box_dom"/>
</dbReference>
<dbReference type="Pfam" id="PF12937">
    <property type="entry name" value="F-box-like"/>
    <property type="match status" value="1"/>
</dbReference>
<organism evidence="2 3">
    <name type="scientific">Phascolomyces articulosus</name>
    <dbReference type="NCBI Taxonomy" id="60185"/>
    <lineage>
        <taxon>Eukaryota</taxon>
        <taxon>Fungi</taxon>
        <taxon>Fungi incertae sedis</taxon>
        <taxon>Mucoromycota</taxon>
        <taxon>Mucoromycotina</taxon>
        <taxon>Mucoromycetes</taxon>
        <taxon>Mucorales</taxon>
        <taxon>Lichtheimiaceae</taxon>
        <taxon>Phascolomyces</taxon>
    </lineage>
</organism>
<dbReference type="InterPro" id="IPR036047">
    <property type="entry name" value="F-box-like_dom_sf"/>
</dbReference>
<dbReference type="CDD" id="cd09917">
    <property type="entry name" value="F-box_SF"/>
    <property type="match status" value="1"/>
</dbReference>
<keyword evidence="3" id="KW-1185">Reference proteome</keyword>
<accession>A0AAD5KBJ7</accession>
<dbReference type="EMBL" id="JAIXMP010000011">
    <property type="protein sequence ID" value="KAI9265021.1"/>
    <property type="molecule type" value="Genomic_DNA"/>
</dbReference>
<dbReference type="Proteomes" id="UP001209540">
    <property type="component" value="Unassembled WGS sequence"/>
</dbReference>
<dbReference type="SUPFAM" id="SSF81383">
    <property type="entry name" value="F-box domain"/>
    <property type="match status" value="1"/>
</dbReference>
<reference evidence="2" key="2">
    <citation type="submission" date="2023-02" db="EMBL/GenBank/DDBJ databases">
        <authorList>
            <consortium name="DOE Joint Genome Institute"/>
            <person name="Mondo S.J."/>
            <person name="Chang Y."/>
            <person name="Wang Y."/>
            <person name="Ahrendt S."/>
            <person name="Andreopoulos W."/>
            <person name="Barry K."/>
            <person name="Beard J."/>
            <person name="Benny G.L."/>
            <person name="Blankenship S."/>
            <person name="Bonito G."/>
            <person name="Cuomo C."/>
            <person name="Desiro A."/>
            <person name="Gervers K.A."/>
            <person name="Hundley H."/>
            <person name="Kuo A."/>
            <person name="LaButti K."/>
            <person name="Lang B.F."/>
            <person name="Lipzen A."/>
            <person name="O'Donnell K."/>
            <person name="Pangilinan J."/>
            <person name="Reynolds N."/>
            <person name="Sandor L."/>
            <person name="Smith M.W."/>
            <person name="Tsang A."/>
            <person name="Grigoriev I.V."/>
            <person name="Stajich J.E."/>
            <person name="Spatafora J.W."/>
        </authorList>
    </citation>
    <scope>NUCLEOTIDE SEQUENCE</scope>
    <source>
        <strain evidence="2">RSA 2281</strain>
    </source>
</reference>
<feature type="domain" description="F-box" evidence="1">
    <location>
        <begin position="16"/>
        <end position="64"/>
    </location>
</feature>
<comment type="caution">
    <text evidence="2">The sequence shown here is derived from an EMBL/GenBank/DDBJ whole genome shotgun (WGS) entry which is preliminary data.</text>
</comment>
<dbReference type="PROSITE" id="PS50181">
    <property type="entry name" value="FBOX"/>
    <property type="match status" value="1"/>
</dbReference>